<dbReference type="PANTHER" id="PTHR43081:SF19">
    <property type="entry name" value="PH-SENSITIVE ADENYLATE CYCLASE RV1264"/>
    <property type="match status" value="1"/>
</dbReference>
<evidence type="ECO:0000313" key="4">
    <source>
        <dbReference type="EMBL" id="GAA4687356.1"/>
    </source>
</evidence>
<keyword evidence="5" id="KW-1185">Reference proteome</keyword>
<reference evidence="5" key="1">
    <citation type="journal article" date="2019" name="Int. J. Syst. Evol. Microbiol.">
        <title>The Global Catalogue of Microorganisms (GCM) 10K type strain sequencing project: providing services to taxonomists for standard genome sequencing and annotation.</title>
        <authorList>
            <consortium name="The Broad Institute Genomics Platform"/>
            <consortium name="The Broad Institute Genome Sequencing Center for Infectious Disease"/>
            <person name="Wu L."/>
            <person name="Ma J."/>
        </authorList>
    </citation>
    <scope>NUCLEOTIDE SEQUENCE [LARGE SCALE GENOMIC DNA]</scope>
    <source>
        <strain evidence="5">JCM 18127</strain>
    </source>
</reference>
<dbReference type="RefSeq" id="WP_345266560.1">
    <property type="nucleotide sequence ID" value="NZ_BAABIM010000002.1"/>
</dbReference>
<name>A0ABP8WEF5_9ACTN</name>
<dbReference type="InterPro" id="IPR050697">
    <property type="entry name" value="Adenylyl/Guanylyl_Cyclase_3/4"/>
</dbReference>
<dbReference type="PROSITE" id="PS50125">
    <property type="entry name" value="GUANYLATE_CYCLASE_2"/>
    <property type="match status" value="1"/>
</dbReference>
<sequence>MSEALGDQTDLSDRNDLADAAGVVEHRLLGAAPSLTRAQVAAQAEVPLELATELWRLLGFAQAADDDVAFTEADVEALRLASELQQLGVLSPERQAALVRTWGRSFARLAEWQTELLASVALERDDPAGTFAELSGEVLPRVERLQGYVWRRHLAGAGARLLGVEDHAGGATNRLSVVFADIVGYTSRSKELGEHELVAWLEHFESRTTDLAVEHGARVIKNIGDEVLLVADDPAAAVTIALTLTAWGESEDDDFPRVRAGVAHGEVVSRLGDVFGPTVNVASRLTSVARPGTVVVDEGVYDTLHGSAGGEQDDDSRQDESGDLDFRRIRRLSVKGYPRLRAWAVRGPSSG</sequence>
<feature type="region of interest" description="Disordered" evidence="2">
    <location>
        <begin position="303"/>
        <end position="323"/>
    </location>
</feature>
<dbReference type="Pfam" id="PF00211">
    <property type="entry name" value="Guanylate_cyc"/>
    <property type="match status" value="1"/>
</dbReference>
<dbReference type="InterPro" id="IPR029787">
    <property type="entry name" value="Nucleotide_cyclase"/>
</dbReference>
<dbReference type="SUPFAM" id="SSF55073">
    <property type="entry name" value="Nucleotide cyclase"/>
    <property type="match status" value="1"/>
</dbReference>
<gene>
    <name evidence="4" type="ORF">GCM10023226_26540</name>
</gene>
<dbReference type="CDD" id="cd07302">
    <property type="entry name" value="CHD"/>
    <property type="match status" value="1"/>
</dbReference>
<proteinExistence type="inferred from homology"/>
<evidence type="ECO:0000256" key="1">
    <source>
        <dbReference type="ARBA" id="ARBA00005381"/>
    </source>
</evidence>
<organism evidence="4 5">
    <name type="scientific">Nocardioides nanhaiensis</name>
    <dbReference type="NCBI Taxonomy" id="1476871"/>
    <lineage>
        <taxon>Bacteria</taxon>
        <taxon>Bacillati</taxon>
        <taxon>Actinomycetota</taxon>
        <taxon>Actinomycetes</taxon>
        <taxon>Propionibacteriales</taxon>
        <taxon>Nocardioidaceae</taxon>
        <taxon>Nocardioides</taxon>
    </lineage>
</organism>
<protein>
    <submittedName>
        <fullName evidence="4">Adenylate/guanylate cyclase domain-containing protein</fullName>
    </submittedName>
</protein>
<evidence type="ECO:0000256" key="2">
    <source>
        <dbReference type="SAM" id="MobiDB-lite"/>
    </source>
</evidence>
<dbReference type="SMART" id="SM00044">
    <property type="entry name" value="CYCc"/>
    <property type="match status" value="1"/>
</dbReference>
<dbReference type="InterPro" id="IPR001054">
    <property type="entry name" value="A/G_cyclase"/>
</dbReference>
<evidence type="ECO:0000313" key="5">
    <source>
        <dbReference type="Proteomes" id="UP001500621"/>
    </source>
</evidence>
<dbReference type="PANTHER" id="PTHR43081">
    <property type="entry name" value="ADENYLATE CYCLASE, TERMINAL-DIFFERENTIATION SPECIFIC-RELATED"/>
    <property type="match status" value="1"/>
</dbReference>
<evidence type="ECO:0000259" key="3">
    <source>
        <dbReference type="PROSITE" id="PS50125"/>
    </source>
</evidence>
<accession>A0ABP8WEF5</accession>
<dbReference type="Proteomes" id="UP001500621">
    <property type="component" value="Unassembled WGS sequence"/>
</dbReference>
<comment type="caution">
    <text evidence="4">The sequence shown here is derived from an EMBL/GenBank/DDBJ whole genome shotgun (WGS) entry which is preliminary data.</text>
</comment>
<dbReference type="Gene3D" id="3.30.70.1230">
    <property type="entry name" value="Nucleotide cyclase"/>
    <property type="match status" value="1"/>
</dbReference>
<comment type="similarity">
    <text evidence="1">Belongs to the adenylyl cyclase class-3 family.</text>
</comment>
<feature type="domain" description="Guanylate cyclase" evidence="3">
    <location>
        <begin position="176"/>
        <end position="286"/>
    </location>
</feature>
<dbReference type="EMBL" id="BAABIM010000002">
    <property type="protein sequence ID" value="GAA4687356.1"/>
    <property type="molecule type" value="Genomic_DNA"/>
</dbReference>